<organism evidence="3 4">
    <name type="scientific">Neomoorella thermoacetica</name>
    <name type="common">Clostridium thermoaceticum</name>
    <dbReference type="NCBI Taxonomy" id="1525"/>
    <lineage>
        <taxon>Bacteria</taxon>
        <taxon>Bacillati</taxon>
        <taxon>Bacillota</taxon>
        <taxon>Clostridia</taxon>
        <taxon>Neomoorellales</taxon>
        <taxon>Neomoorellaceae</taxon>
        <taxon>Neomoorella</taxon>
    </lineage>
</organism>
<dbReference type="EMBL" id="MDDC01000024">
    <property type="protein sequence ID" value="OIQ55877.1"/>
    <property type="molecule type" value="Genomic_DNA"/>
</dbReference>
<sequence>MKTIVPYSLKDAPALIERIFPVQKLSIESYKEQMAVHSKTLTALGSYWKGRKPLILSKACVLGCLLPATENLKRDLEIFEKLMAMDEESFAIRLGRIKPAQIVQRVSLPDIYRYFEVEPGGVLPESAPFVLEEYRLENGKLPKITWRKDVPEPERRRLEALALPRCSYRELVQQAERAENCPDVHDHIWEDVNAHLGTDAQSFPELVEQLGIMRFGHRPRVADTFCGSGQIPFEAARLGCDVYASDLNPIACMLTWGAFHIVGSSAEEREALAKAQKELVEKVQAEIDRLGVETDGQGWRAKVFLYCVEVRCPQTGWKVPLLPTRVISKGYKVIAELVPDPASKRYDIVIRSGVTEKELNDAEKGTVRTDGRGQDPYMVHTVDGVEYRTKISTLRGDYRKDDGFTGNKLRLWEKDDFKPRPDDVFQERLYAIQWMRPKKKGKGYEYEFRSVTEADLERERIVEEYIAKNLAEWQDKGWIPDMRIEPGEKTDEPIRTRGWTYWHHLFNPRQLLVAGLINRYAGATLKFGLTQVLNCNCRLSRWNYSGGGGGIVAGAFDNQALNTLFNYGCRGSIYIEDTIVTNYKSFPSAGGVSLVENHPADQIATKNDIYITDPPYGDAVKYEEILEFFIAWLRKNPPREFGDWIWDSRRSLAIKGEDEEFRRGMVASYKQMTERMPDNGIQIIMFTHQSGSIWADMANIVWASGLQVTAAWYVVTETMKRIQDDGSFIKGTVLLVLRKRKGNYKTTRDDLAWEIQEEVEEQVKTLIGLNQEAKDLYRDENLFEDADLQMAGYAAALRVLTRYAIIDGKDMTVEAIRPRIEGQKTFVDELIEFAVDVANQCLVPQGIEKTYWDKLKPAERFYLKMIDLEAKGLKTLDNYQNFAKAFKVKDFRPFMASVRANSARLKGAVEFGRSEMSGESEFASTVLRGVLYAIMEIVKDKDGDEVLAHLAFNVPNYYDQTQRELIVELSTYLAKKLEVIRPEEARAARVLRELVRNQRL</sequence>
<comment type="caution">
    <text evidence="3">The sequence shown here is derived from an EMBL/GenBank/DDBJ whole genome shotgun (WGS) entry which is preliminary data.</text>
</comment>
<evidence type="ECO:0000313" key="3">
    <source>
        <dbReference type="EMBL" id="OIQ55877.1"/>
    </source>
</evidence>
<gene>
    <name evidence="3" type="ORF">MOTE_23770</name>
</gene>
<dbReference type="Gene3D" id="3.40.50.150">
    <property type="entry name" value="Vaccinia Virus protein VP39"/>
    <property type="match status" value="1"/>
</dbReference>
<dbReference type="SUPFAM" id="SSF53335">
    <property type="entry name" value="S-adenosyl-L-methionine-dependent methyltransferases"/>
    <property type="match status" value="2"/>
</dbReference>
<proteinExistence type="predicted"/>
<dbReference type="InterPro" id="IPR009537">
    <property type="entry name" value="DUF1156"/>
</dbReference>
<feature type="domain" description="DUF1156" evidence="2">
    <location>
        <begin position="20"/>
        <end position="81"/>
    </location>
</feature>
<dbReference type="InterPro" id="IPR049953">
    <property type="entry name" value="Antiphage_assoc"/>
</dbReference>
<evidence type="ECO:0000259" key="2">
    <source>
        <dbReference type="Pfam" id="PF06634"/>
    </source>
</evidence>
<dbReference type="Proteomes" id="UP000182811">
    <property type="component" value="Unassembled WGS sequence"/>
</dbReference>
<dbReference type="OrthoDB" id="9800801at2"/>
<protein>
    <recommendedName>
        <fullName evidence="2">DUF1156 domain-containing protein</fullName>
    </recommendedName>
</protein>
<dbReference type="InterPro" id="IPR029063">
    <property type="entry name" value="SAM-dependent_MTases_sf"/>
</dbReference>
<feature type="coiled-coil region" evidence="1">
    <location>
        <begin position="266"/>
        <end position="293"/>
    </location>
</feature>
<reference evidence="3 4" key="1">
    <citation type="submission" date="2016-08" db="EMBL/GenBank/DDBJ databases">
        <title>Genome-based comparison of Moorella thermoacetic strains.</title>
        <authorList>
            <person name="Poehlein A."/>
            <person name="Bengelsdorf F.R."/>
            <person name="Esser C."/>
            <person name="Duerre P."/>
            <person name="Daniel R."/>
        </authorList>
    </citation>
    <scope>NUCLEOTIDE SEQUENCE [LARGE SCALE GENOMIC DNA]</scope>
    <source>
        <strain evidence="3 4">DSM 21394</strain>
    </source>
</reference>
<keyword evidence="1" id="KW-0175">Coiled coil</keyword>
<dbReference type="Pfam" id="PF06634">
    <property type="entry name" value="DUF1156"/>
    <property type="match status" value="1"/>
</dbReference>
<accession>A0A1J5NVL1</accession>
<dbReference type="NCBIfam" id="NF042963">
    <property type="entry name" value="DUF1156_antiphage"/>
    <property type="match status" value="1"/>
</dbReference>
<evidence type="ECO:0000313" key="4">
    <source>
        <dbReference type="Proteomes" id="UP000182811"/>
    </source>
</evidence>
<evidence type="ECO:0000256" key="1">
    <source>
        <dbReference type="SAM" id="Coils"/>
    </source>
</evidence>
<dbReference type="AlphaFoldDB" id="A0A1J5NVL1"/>
<name>A0A1J5NVL1_NEOTH</name>